<evidence type="ECO:0000313" key="7">
    <source>
        <dbReference type="EMBL" id="GAF69016.1"/>
    </source>
</evidence>
<feature type="domain" description="Fervidolysin-like N-terminal prodomain" evidence="6">
    <location>
        <begin position="8"/>
        <end position="84"/>
    </location>
</feature>
<reference evidence="7" key="1">
    <citation type="journal article" date="2014" name="Front. Microbiol.">
        <title>High frequency of phylogenetically diverse reductive dehalogenase-homologous genes in deep subseafloor sedimentary metagenomes.</title>
        <authorList>
            <person name="Kawai M."/>
            <person name="Futagami T."/>
            <person name="Toyoda A."/>
            <person name="Takaki Y."/>
            <person name="Nishi S."/>
            <person name="Hori S."/>
            <person name="Arai W."/>
            <person name="Tsubouchi T."/>
            <person name="Morono Y."/>
            <person name="Uchiyama I."/>
            <person name="Ito T."/>
            <person name="Fujiyama A."/>
            <person name="Inagaki F."/>
            <person name="Takami H."/>
        </authorList>
    </citation>
    <scope>NUCLEOTIDE SEQUENCE</scope>
    <source>
        <strain evidence="7">Expedition CK06-06</strain>
    </source>
</reference>
<evidence type="ECO:0000259" key="5">
    <source>
        <dbReference type="Pfam" id="PF00082"/>
    </source>
</evidence>
<dbReference type="PROSITE" id="PS51892">
    <property type="entry name" value="SUBTILASE"/>
    <property type="match status" value="1"/>
</dbReference>
<dbReference type="InterPro" id="IPR054399">
    <property type="entry name" value="Fervidolysin-like_N_prodom"/>
</dbReference>
<comment type="caution">
    <text evidence="7">The sequence shown here is derived from an EMBL/GenBank/DDBJ whole genome shotgun (WGS) entry which is preliminary data.</text>
</comment>
<gene>
    <name evidence="7" type="ORF">S01H1_14884</name>
</gene>
<dbReference type="Gene3D" id="3.40.50.200">
    <property type="entry name" value="Peptidase S8/S53 domain"/>
    <property type="match status" value="1"/>
</dbReference>
<evidence type="ECO:0000259" key="6">
    <source>
        <dbReference type="Pfam" id="PF22148"/>
    </source>
</evidence>
<protein>
    <submittedName>
        <fullName evidence="7">Uncharacterized protein</fullName>
    </submittedName>
</protein>
<dbReference type="InterPro" id="IPR050131">
    <property type="entry name" value="Peptidase_S8_subtilisin-like"/>
</dbReference>
<dbReference type="PRINTS" id="PR00723">
    <property type="entry name" value="SUBTILISIN"/>
</dbReference>
<evidence type="ECO:0000256" key="2">
    <source>
        <dbReference type="ARBA" id="ARBA00022670"/>
    </source>
</evidence>
<dbReference type="GO" id="GO:0006508">
    <property type="term" value="P:proteolysis"/>
    <property type="evidence" value="ECO:0007669"/>
    <property type="project" value="UniProtKB-KW"/>
</dbReference>
<dbReference type="InterPro" id="IPR036852">
    <property type="entry name" value="Peptidase_S8/S53_dom_sf"/>
</dbReference>
<dbReference type="SUPFAM" id="SSF52743">
    <property type="entry name" value="Subtilisin-like"/>
    <property type="match status" value="1"/>
</dbReference>
<dbReference type="InterPro" id="IPR022398">
    <property type="entry name" value="Peptidase_S8_His-AS"/>
</dbReference>
<dbReference type="Pfam" id="PF00082">
    <property type="entry name" value="Peptidase_S8"/>
    <property type="match status" value="1"/>
</dbReference>
<keyword evidence="3" id="KW-0378">Hydrolase</keyword>
<dbReference type="InterPro" id="IPR023827">
    <property type="entry name" value="Peptidase_S8_Asp-AS"/>
</dbReference>
<accession>X0S1A0</accession>
<dbReference type="InterPro" id="IPR000209">
    <property type="entry name" value="Peptidase_S8/S53_dom"/>
</dbReference>
<feature type="non-terminal residue" evidence="7">
    <location>
        <position position="1"/>
    </location>
</feature>
<dbReference type="PROSITE" id="PS00137">
    <property type="entry name" value="SUBTILASE_HIS"/>
    <property type="match status" value="1"/>
</dbReference>
<dbReference type="InterPro" id="IPR015500">
    <property type="entry name" value="Peptidase_S8_subtilisin-rel"/>
</dbReference>
<keyword evidence="4" id="KW-0720">Serine protease</keyword>
<proteinExistence type="inferred from homology"/>
<dbReference type="PROSITE" id="PS00136">
    <property type="entry name" value="SUBTILASE_ASP"/>
    <property type="match status" value="1"/>
</dbReference>
<dbReference type="GO" id="GO:0004252">
    <property type="term" value="F:serine-type endopeptidase activity"/>
    <property type="evidence" value="ECO:0007669"/>
    <property type="project" value="InterPro"/>
</dbReference>
<feature type="domain" description="Peptidase S8/S53" evidence="5">
    <location>
        <begin position="123"/>
        <end position="382"/>
    </location>
</feature>
<comment type="similarity">
    <text evidence="1">Belongs to the peptidase S8 family.</text>
</comment>
<dbReference type="PANTHER" id="PTHR43806:SF11">
    <property type="entry name" value="CEREVISIN-RELATED"/>
    <property type="match status" value="1"/>
</dbReference>
<dbReference type="Pfam" id="PF22148">
    <property type="entry name" value="Fervidolysin_NPro-like"/>
    <property type="match status" value="1"/>
</dbReference>
<evidence type="ECO:0000256" key="1">
    <source>
        <dbReference type="ARBA" id="ARBA00011073"/>
    </source>
</evidence>
<feature type="non-terminal residue" evidence="7">
    <location>
        <position position="387"/>
    </location>
</feature>
<evidence type="ECO:0000256" key="3">
    <source>
        <dbReference type="ARBA" id="ARBA00022801"/>
    </source>
</evidence>
<dbReference type="PANTHER" id="PTHR43806">
    <property type="entry name" value="PEPTIDASE S8"/>
    <property type="match status" value="1"/>
</dbReference>
<organism evidence="7">
    <name type="scientific">marine sediment metagenome</name>
    <dbReference type="NCBI Taxonomy" id="412755"/>
    <lineage>
        <taxon>unclassified sequences</taxon>
        <taxon>metagenomes</taxon>
        <taxon>ecological metagenomes</taxon>
    </lineage>
</organism>
<dbReference type="EMBL" id="BARS01007758">
    <property type="protein sequence ID" value="GAF69016.1"/>
    <property type="molecule type" value="Genomic_DNA"/>
</dbReference>
<sequence length="387" mass="40416">PDVGLVSAHSADGAEFVPSEVLVKSTLPLPPAAEAAVLRLAGGVVIEHNPTLGLYRLRLPAEIDVQQASALYSELPWVEYAEPNYIVRAAIVPDDPFYPTKQAWYYDAINAPAAWDIERGRSSIIVAVLDTGLQLDHPDLEAKVWINAREVLGNDIDDDKNGCIDDVHGCDFVVLPPSSDPSDDHGHGTMVAGILAARSNNDLGVAGTAWGVTLLPVKVLDSTGAGTASDVAQGIIYAAKSGAQIINLSMARPSPSRALEGAVKEAHDTFGAILVGASGNEGQEGVGYPAAYPGVIAVSSFDQADPDTRAPFSNWGPEVNVAAPGVAVFSTYLHGGYATGEGTSFGTAFVSGLIALLLSQDSSRSDDDIRALLRISADDLPDGDTSY</sequence>
<name>X0S1A0_9ZZZZ</name>
<dbReference type="AlphaFoldDB" id="X0S1A0"/>
<keyword evidence="2" id="KW-0645">Protease</keyword>
<evidence type="ECO:0000256" key="4">
    <source>
        <dbReference type="ARBA" id="ARBA00022825"/>
    </source>
</evidence>